<dbReference type="EMBL" id="KN847540">
    <property type="protein sequence ID" value="KIW04525.1"/>
    <property type="molecule type" value="Genomic_DNA"/>
</dbReference>
<dbReference type="AlphaFoldDB" id="A0A0D2ADK6"/>
<accession>A0A0D2ADK6</accession>
<dbReference type="RefSeq" id="XP_016214394.1">
    <property type="nucleotide sequence ID" value="XM_016357602.1"/>
</dbReference>
<dbReference type="Proteomes" id="UP000053259">
    <property type="component" value="Unassembled WGS sequence"/>
</dbReference>
<dbReference type="GO" id="GO:0005856">
    <property type="term" value="C:cytoskeleton"/>
    <property type="evidence" value="ECO:0007669"/>
    <property type="project" value="TreeGrafter"/>
</dbReference>
<dbReference type="GeneID" id="27312252"/>
<dbReference type="VEuPathDB" id="FungiDB:PV09_04279"/>
<dbReference type="InterPro" id="IPR036409">
    <property type="entry name" value="Aldolase_II/adducin_N_sf"/>
</dbReference>
<dbReference type="STRING" id="253628.A0A0D2ADK6"/>
<dbReference type="OrthoDB" id="3238794at2759"/>
<dbReference type="Gene3D" id="3.40.225.10">
    <property type="entry name" value="Class II aldolase/adducin N-terminal domain"/>
    <property type="match status" value="1"/>
</dbReference>
<dbReference type="SUPFAM" id="SSF53639">
    <property type="entry name" value="AraD/HMP-PK domain-like"/>
    <property type="match status" value="1"/>
</dbReference>
<dbReference type="NCBIfam" id="NF004855">
    <property type="entry name" value="PRK06208.1"/>
    <property type="match status" value="1"/>
</dbReference>
<dbReference type="PANTHER" id="PTHR10672">
    <property type="entry name" value="ADDUCIN"/>
    <property type="match status" value="1"/>
</dbReference>
<keyword evidence="3" id="KW-1185">Reference proteome</keyword>
<protein>
    <recommendedName>
        <fullName evidence="1">Class II aldolase/adducin N-terminal domain-containing protein</fullName>
    </recommendedName>
</protein>
<dbReference type="InterPro" id="IPR051017">
    <property type="entry name" value="Aldolase-II_Adducin_sf"/>
</dbReference>
<reference evidence="2 3" key="1">
    <citation type="submission" date="2015-01" db="EMBL/GenBank/DDBJ databases">
        <title>The Genome Sequence of Ochroconis gallopava CBS43764.</title>
        <authorList>
            <consortium name="The Broad Institute Genomics Platform"/>
            <person name="Cuomo C."/>
            <person name="de Hoog S."/>
            <person name="Gorbushina A."/>
            <person name="Stielow B."/>
            <person name="Teixiera M."/>
            <person name="Abouelleil A."/>
            <person name="Chapman S.B."/>
            <person name="Priest M."/>
            <person name="Young S.K."/>
            <person name="Wortman J."/>
            <person name="Nusbaum C."/>
            <person name="Birren B."/>
        </authorList>
    </citation>
    <scope>NUCLEOTIDE SEQUENCE [LARGE SCALE GENOMIC DNA]</scope>
    <source>
        <strain evidence="2 3">CBS 43764</strain>
    </source>
</reference>
<evidence type="ECO:0000259" key="1">
    <source>
        <dbReference type="SMART" id="SM01007"/>
    </source>
</evidence>
<organism evidence="2 3">
    <name type="scientific">Verruconis gallopava</name>
    <dbReference type="NCBI Taxonomy" id="253628"/>
    <lineage>
        <taxon>Eukaryota</taxon>
        <taxon>Fungi</taxon>
        <taxon>Dikarya</taxon>
        <taxon>Ascomycota</taxon>
        <taxon>Pezizomycotina</taxon>
        <taxon>Dothideomycetes</taxon>
        <taxon>Pleosporomycetidae</taxon>
        <taxon>Venturiales</taxon>
        <taxon>Sympoventuriaceae</taxon>
        <taxon>Verruconis</taxon>
    </lineage>
</organism>
<gene>
    <name evidence="2" type="ORF">PV09_04279</name>
</gene>
<dbReference type="InParanoid" id="A0A0D2ADK6"/>
<dbReference type="SMART" id="SM01007">
    <property type="entry name" value="Aldolase_II"/>
    <property type="match status" value="1"/>
</dbReference>
<dbReference type="FunFam" id="3.40.225.10:FF:000009">
    <property type="entry name" value="Class II aldolase/adducin N-terminal"/>
    <property type="match status" value="1"/>
</dbReference>
<sequence length="316" mass="34728">MTVTTLLEHVTEQSIEIGSLNQVVNPESNSNDILPAQIKEPATDEKLSEAENRNLDFSSESLPAPPVFSDKYEERAYLKSRLTLGFRVFAKLGFDCGIAGHITLRDPVDPTSFWLNPFGRPWPTLESKDLIRVDANGNVVEHGAYKTLNKAAYMIHHAVHVARPDINCVAHAHSTFGKAFCALGRNLDILSQDACVFWNDIAHYSSFRGAVLGPDEGQEIAKALGHRKAALLQNHGLLTCGKTIEACVWWFMSLENCCQVQLLADAAAAGTGTQTVKVNESDAEYTWRVAGADHVGYMSALPMFELVEAASRSYCF</sequence>
<proteinExistence type="predicted"/>
<name>A0A0D2ADK6_9PEZI</name>
<dbReference type="GO" id="GO:0051015">
    <property type="term" value="F:actin filament binding"/>
    <property type="evidence" value="ECO:0007669"/>
    <property type="project" value="TreeGrafter"/>
</dbReference>
<dbReference type="InterPro" id="IPR001303">
    <property type="entry name" value="Aldolase_II/adducin_N"/>
</dbReference>
<dbReference type="PANTHER" id="PTHR10672:SF41">
    <property type="entry name" value="CLASS II ALDOLASE_ADDUCIN DOMAIN PROTEIN (AFU_ORTHOLOGUE AFUA_3G01330)"/>
    <property type="match status" value="1"/>
</dbReference>
<dbReference type="Pfam" id="PF00596">
    <property type="entry name" value="Aldolase_II"/>
    <property type="match status" value="1"/>
</dbReference>
<dbReference type="HOGENOM" id="CLU_006033_1_2_1"/>
<evidence type="ECO:0000313" key="3">
    <source>
        <dbReference type="Proteomes" id="UP000053259"/>
    </source>
</evidence>
<feature type="domain" description="Class II aldolase/adducin N-terminal" evidence="1">
    <location>
        <begin position="80"/>
        <end position="262"/>
    </location>
</feature>
<evidence type="ECO:0000313" key="2">
    <source>
        <dbReference type="EMBL" id="KIW04525.1"/>
    </source>
</evidence>